<organism evidence="1 2">
    <name type="scientific">Ambrosiozyma monospora</name>
    <name type="common">Yeast</name>
    <name type="synonym">Endomycopsis monosporus</name>
    <dbReference type="NCBI Taxonomy" id="43982"/>
    <lineage>
        <taxon>Eukaryota</taxon>
        <taxon>Fungi</taxon>
        <taxon>Dikarya</taxon>
        <taxon>Ascomycota</taxon>
        <taxon>Saccharomycotina</taxon>
        <taxon>Pichiomycetes</taxon>
        <taxon>Pichiales</taxon>
        <taxon>Pichiaceae</taxon>
        <taxon>Ambrosiozyma</taxon>
    </lineage>
</organism>
<evidence type="ECO:0000313" key="1">
    <source>
        <dbReference type="EMBL" id="GMF14154.1"/>
    </source>
</evidence>
<gene>
    <name evidence="1" type="ORF">Amon02_001343400</name>
</gene>
<dbReference type="EMBL" id="BSXS01018632">
    <property type="protein sequence ID" value="GMF14154.1"/>
    <property type="molecule type" value="Genomic_DNA"/>
</dbReference>
<protein>
    <submittedName>
        <fullName evidence="1">Unnamed protein product</fullName>
    </submittedName>
</protein>
<accession>A0ACB5UFR0</accession>
<name>A0ACB5UFR0_AMBMO</name>
<dbReference type="Proteomes" id="UP001165064">
    <property type="component" value="Unassembled WGS sequence"/>
</dbReference>
<sequence>MVQRLMPLKLMMWLFFSSSLFDEDDTPRLKNVRAVKKSSSTLSSAVGTNWTVMLILVQNGVLLQHQTELLHDYKNLSIKEQEMISLLTLSVVDKPLKIIGKGYVVYNFTDANGKFKQFRVMFWHAPEVDGTFLGKYALNQNGVDYRDYNSVPHVCWDGNSIEIVEVGKCPVIPEHHIIKPSDINVTPAGTIELSHQELQELKDHEGCEGCKTGKATKKDHSKGSRQKYKVNTPFFYVSSDVCQVKTVRGDPIPTKEKYFVLFIDGDSHYIVCNYIQEKSINQLFRYYYYMVENQFNSKIKIFKSDGGGEYVNDELDQFLKSKGIIQKTTTARTPQANGICERANRTILSSAVTNLKSAGLSNAFWTYAVDYVVALLNLVVVNPSIGTSPELYLRSRLGQKPYQSCYEFSQFGRLCYLTLESKHIGKLDPRSTPCFYLGPAKLVEDGYIILIWNENQRKSKIIESTHVDFKCPDITFKEWLLRNKGIVTKEPNIQLSDNAVEECMPSAIDVDPVVDGNNIRTALSLGGGGENPDSIPVEDIDNGYISELYTNELVDDAIECALEDGEHDDLAEAVIENGETIEADDDDDFEDIEVDPVLRESYKHSLPSLRLPKGKLLRSRKIDWRKYERAMKEQLFDLKKRNTWDPDQIKTSSQHIKMRTAKVKWVLNKKRSGKFKGRLVGRGDRQRAVTLSESYSPTMTYEVLRLLLAETIHSRRYVLVLDVNAAYLNANIDREIYIEVPEGEKLQFSPESISR</sequence>
<keyword evidence="2" id="KW-1185">Reference proteome</keyword>
<evidence type="ECO:0000313" key="2">
    <source>
        <dbReference type="Proteomes" id="UP001165064"/>
    </source>
</evidence>
<proteinExistence type="predicted"/>
<reference evidence="1" key="1">
    <citation type="submission" date="2023-04" db="EMBL/GenBank/DDBJ databases">
        <title>Ambrosiozyma monospora NBRC 10751.</title>
        <authorList>
            <person name="Ichikawa N."/>
            <person name="Sato H."/>
            <person name="Tonouchi N."/>
        </authorList>
    </citation>
    <scope>NUCLEOTIDE SEQUENCE</scope>
    <source>
        <strain evidence="1">NBRC 10751</strain>
    </source>
</reference>
<comment type="caution">
    <text evidence="1">The sequence shown here is derived from an EMBL/GenBank/DDBJ whole genome shotgun (WGS) entry which is preliminary data.</text>
</comment>